<dbReference type="EMBL" id="CP123584">
    <property type="protein sequence ID" value="WZK88602.1"/>
    <property type="molecule type" value="Genomic_DNA"/>
</dbReference>
<dbReference type="CDD" id="cd05233">
    <property type="entry name" value="SDR_c"/>
    <property type="match status" value="1"/>
</dbReference>
<protein>
    <submittedName>
        <fullName evidence="2">SDR family oxidoreductase</fullName>
        <ecNumber evidence="2">1.1.-.-</ecNumber>
    </submittedName>
</protein>
<dbReference type="GO" id="GO:0016491">
    <property type="term" value="F:oxidoreductase activity"/>
    <property type="evidence" value="ECO:0007669"/>
    <property type="project" value="UniProtKB-KW"/>
</dbReference>
<dbReference type="RefSeq" id="WP_406646024.1">
    <property type="nucleotide sequence ID" value="NZ_CP123584.1"/>
</dbReference>
<dbReference type="PANTHER" id="PTHR42760">
    <property type="entry name" value="SHORT-CHAIN DEHYDROGENASES/REDUCTASES FAMILY MEMBER"/>
    <property type="match status" value="1"/>
</dbReference>
<dbReference type="SUPFAM" id="SSF51735">
    <property type="entry name" value="NAD(P)-binding Rossmann-fold domains"/>
    <property type="match status" value="1"/>
</dbReference>
<reference evidence="2 3" key="1">
    <citation type="submission" date="2023-04" db="EMBL/GenBank/DDBJ databases">
        <title>Complete genome sequence of Alisedimentitalea scapharcae.</title>
        <authorList>
            <person name="Rong J.-C."/>
            <person name="Yi M.-L."/>
            <person name="Zhao Q."/>
        </authorList>
    </citation>
    <scope>NUCLEOTIDE SEQUENCE [LARGE SCALE GENOMIC DNA]</scope>
    <source>
        <strain evidence="2 3">KCTC 42119</strain>
    </source>
</reference>
<dbReference type="PRINTS" id="PR00080">
    <property type="entry name" value="SDRFAMILY"/>
</dbReference>
<dbReference type="Proteomes" id="UP001623232">
    <property type="component" value="Chromosome"/>
</dbReference>
<organism evidence="2 3">
    <name type="scientific">Aliisedimentitalea scapharcae</name>
    <dbReference type="NCBI Taxonomy" id="1524259"/>
    <lineage>
        <taxon>Bacteria</taxon>
        <taxon>Pseudomonadati</taxon>
        <taxon>Pseudomonadota</taxon>
        <taxon>Alphaproteobacteria</taxon>
        <taxon>Rhodobacterales</taxon>
        <taxon>Roseobacteraceae</taxon>
        <taxon>Aliisedimentitalea</taxon>
    </lineage>
</organism>
<comment type="similarity">
    <text evidence="1">Belongs to the short-chain dehydrogenases/reductases (SDR) family.</text>
</comment>
<keyword evidence="3" id="KW-1185">Reference proteome</keyword>
<dbReference type="Pfam" id="PF13561">
    <property type="entry name" value="adh_short_C2"/>
    <property type="match status" value="1"/>
</dbReference>
<dbReference type="InterPro" id="IPR002347">
    <property type="entry name" value="SDR_fam"/>
</dbReference>
<gene>
    <name evidence="2" type="ORF">QEZ52_18670</name>
</gene>
<sequence length="273" mass="28465">MTPASAPQRFFNRTVVVTGGNGGIGLGIAKRFASEGAQLALIGRDPDKGRIAVQEIADLGAMARFYQVDLRIEAEITAAISRIQDDFGSLDVLVNNAGCGLLRSPVTPETPPAERWEFYRGANLDSTYLMTAHALPYLAKSSGASVINISSTGTHHGNWGLYGAVKAGVEGLTRSFAAEAAPKGVRVNAISPGWIATSPEMARETTGGDSQPPSLLNRMGSPAEIAGVAAFLASTDASFVTGQVLTVDGGMMTIDYPSHDMLSRHGAKGQSSA</sequence>
<dbReference type="EC" id="1.1.-.-" evidence="2"/>
<dbReference type="PRINTS" id="PR00081">
    <property type="entry name" value="GDHRDH"/>
</dbReference>
<dbReference type="Gene3D" id="3.40.50.720">
    <property type="entry name" value="NAD(P)-binding Rossmann-like Domain"/>
    <property type="match status" value="1"/>
</dbReference>
<evidence type="ECO:0000313" key="2">
    <source>
        <dbReference type="EMBL" id="WZK88602.1"/>
    </source>
</evidence>
<proteinExistence type="inferred from homology"/>
<evidence type="ECO:0000313" key="3">
    <source>
        <dbReference type="Proteomes" id="UP001623232"/>
    </source>
</evidence>
<accession>A0ABZ2XRP5</accession>
<evidence type="ECO:0000256" key="1">
    <source>
        <dbReference type="ARBA" id="ARBA00006484"/>
    </source>
</evidence>
<dbReference type="InterPro" id="IPR036291">
    <property type="entry name" value="NAD(P)-bd_dom_sf"/>
</dbReference>
<name>A0ABZ2XRP5_9RHOB</name>
<keyword evidence="2" id="KW-0560">Oxidoreductase</keyword>